<protein>
    <recommendedName>
        <fullName evidence="4">RING-type E3 ubiquitin transferase</fullName>
        <ecNumber evidence="4">2.3.2.27</ecNumber>
    </recommendedName>
</protein>
<dbReference type="Gene3D" id="3.30.40.10">
    <property type="entry name" value="Zinc/RING finger domain, C3HC4 (zinc finger)"/>
    <property type="match status" value="1"/>
</dbReference>
<dbReference type="GO" id="GO:0061630">
    <property type="term" value="F:ubiquitin protein ligase activity"/>
    <property type="evidence" value="ECO:0007669"/>
    <property type="project" value="UniProtKB-EC"/>
</dbReference>
<reference evidence="13" key="2">
    <citation type="submission" date="2021-12" db="EMBL/GenBank/DDBJ databases">
        <title>Resequencing data analysis of finger millet.</title>
        <authorList>
            <person name="Hatakeyama M."/>
            <person name="Aluri S."/>
            <person name="Balachadran M.T."/>
            <person name="Sivarajan S.R."/>
            <person name="Poveda L."/>
            <person name="Shimizu-Inatsugi R."/>
            <person name="Schlapbach R."/>
            <person name="Sreeman S.M."/>
            <person name="Shimizu K.K."/>
        </authorList>
    </citation>
    <scope>NUCLEOTIDE SEQUENCE</scope>
</reference>
<dbReference type="CDD" id="cd16571">
    <property type="entry name" value="RING-HC_SIAHs"/>
    <property type="match status" value="1"/>
</dbReference>
<evidence type="ECO:0000256" key="2">
    <source>
        <dbReference type="ARBA" id="ARBA00004906"/>
    </source>
</evidence>
<evidence type="ECO:0000256" key="5">
    <source>
        <dbReference type="ARBA" id="ARBA00022679"/>
    </source>
</evidence>
<reference evidence="13" key="1">
    <citation type="journal article" date="2018" name="DNA Res.">
        <title>Multiple hybrid de novo genome assembly of finger millet, an orphan allotetraploid crop.</title>
        <authorList>
            <person name="Hatakeyama M."/>
            <person name="Aluri S."/>
            <person name="Balachadran M.T."/>
            <person name="Sivarajan S.R."/>
            <person name="Patrignani A."/>
            <person name="Gruter S."/>
            <person name="Poveda L."/>
            <person name="Shimizu-Inatsugi R."/>
            <person name="Baeten J."/>
            <person name="Francoijs K.J."/>
            <person name="Nataraja K.N."/>
            <person name="Reddy Y.A.N."/>
            <person name="Phadnis S."/>
            <person name="Ravikumar R.L."/>
            <person name="Schlapbach R."/>
            <person name="Sreeman S.M."/>
            <person name="Shimizu K.K."/>
        </authorList>
    </citation>
    <scope>NUCLEOTIDE SEQUENCE</scope>
</reference>
<dbReference type="PANTHER" id="PTHR10315:SF162">
    <property type="entry name" value="RING-TYPE E3 UBIQUITIN TRANSFERASE"/>
    <property type="match status" value="1"/>
</dbReference>
<evidence type="ECO:0000256" key="4">
    <source>
        <dbReference type="ARBA" id="ARBA00012483"/>
    </source>
</evidence>
<dbReference type="InterPro" id="IPR013083">
    <property type="entry name" value="Znf_RING/FYVE/PHD"/>
</dbReference>
<dbReference type="AlphaFoldDB" id="A0AAV5FMA9"/>
<dbReference type="PANTHER" id="PTHR10315">
    <property type="entry name" value="E3 UBIQUITIN PROTEIN LIGASE SIAH"/>
    <property type="match status" value="1"/>
</dbReference>
<keyword evidence="7 10" id="KW-0863">Zinc-finger</keyword>
<feature type="domain" description="SIAH-type" evidence="12">
    <location>
        <begin position="225"/>
        <end position="283"/>
    </location>
</feature>
<dbReference type="GO" id="GO:0008270">
    <property type="term" value="F:zinc ion binding"/>
    <property type="evidence" value="ECO:0007669"/>
    <property type="project" value="UniProtKB-KW"/>
</dbReference>
<feature type="region of interest" description="Disordered" evidence="11">
    <location>
        <begin position="39"/>
        <end position="150"/>
    </location>
</feature>
<keyword evidence="5" id="KW-0808">Transferase</keyword>
<keyword evidence="6" id="KW-0479">Metal-binding</keyword>
<comment type="caution">
    <text evidence="13">The sequence shown here is derived from an EMBL/GenBank/DDBJ whole genome shotgun (WGS) entry which is preliminary data.</text>
</comment>
<gene>
    <name evidence="13" type="primary">gb24795</name>
    <name evidence="13" type="ORF">PR202_gb24795</name>
</gene>
<proteinExistence type="inferred from homology"/>
<dbReference type="PROSITE" id="PS51081">
    <property type="entry name" value="ZF_SIAH"/>
    <property type="match status" value="1"/>
</dbReference>
<dbReference type="InterPro" id="IPR052088">
    <property type="entry name" value="E3_ubiquitin-ligase_SINA"/>
</dbReference>
<feature type="compositionally biased region" description="Acidic residues" evidence="11">
    <location>
        <begin position="93"/>
        <end position="136"/>
    </location>
</feature>
<sequence length="427" mass="45746">MFCSAKRRGMAAAAAAGYSDASSSTKKIRVAPLSHPLFAGRGGDAAAAAAATTEATAEEDNEGNGEHDGYVAVGEELVEDEDSLSAGEHSESDGEDEESQGDGEESESDGDEESMEEEEEEEESMEEDDDDGDEASPEPISPAPSLPHARAGGTVVEDVMVADADALECGVCFLPLKPPIFQCERGHVLCSPCRDKLKSTTKCHVCSVATRGYSRCYAMEHLVASIRIRCPHAAHGCNTRPAYHDRDSHGRVCPHAPCHCPGASCGFIGSTTTLLDHFATVHGWPCTTKVRLGETSSIRLHDGFNFLGADRADRNDQDAVSSIPSWLFLLNVTQERLGRAISVLCVHPHAMAALSTSHCELIFSHYGNSSNGAPCSKYYQSSEFQVAWTDLSNGLPNPDLCFQFVLPNSVLGDDKEGIQIKARIIIN</sequence>
<keyword evidence="14" id="KW-1185">Reference proteome</keyword>
<keyword evidence="8" id="KW-0833">Ubl conjugation pathway</keyword>
<organism evidence="13 14">
    <name type="scientific">Eleusine coracana subsp. coracana</name>
    <dbReference type="NCBI Taxonomy" id="191504"/>
    <lineage>
        <taxon>Eukaryota</taxon>
        <taxon>Viridiplantae</taxon>
        <taxon>Streptophyta</taxon>
        <taxon>Embryophyta</taxon>
        <taxon>Tracheophyta</taxon>
        <taxon>Spermatophyta</taxon>
        <taxon>Magnoliopsida</taxon>
        <taxon>Liliopsida</taxon>
        <taxon>Poales</taxon>
        <taxon>Poaceae</taxon>
        <taxon>PACMAD clade</taxon>
        <taxon>Chloridoideae</taxon>
        <taxon>Cynodonteae</taxon>
        <taxon>Eleusininae</taxon>
        <taxon>Eleusine</taxon>
    </lineage>
</organism>
<dbReference type="EC" id="2.3.2.27" evidence="4"/>
<dbReference type="SUPFAM" id="SSF49599">
    <property type="entry name" value="TRAF domain-like"/>
    <property type="match status" value="1"/>
</dbReference>
<evidence type="ECO:0000256" key="9">
    <source>
        <dbReference type="ARBA" id="ARBA00022833"/>
    </source>
</evidence>
<dbReference type="Pfam" id="PF21362">
    <property type="entry name" value="Sina_RING"/>
    <property type="match status" value="1"/>
</dbReference>
<feature type="compositionally biased region" description="Low complexity" evidence="11">
    <location>
        <begin position="44"/>
        <end position="55"/>
    </location>
</feature>
<dbReference type="InterPro" id="IPR013010">
    <property type="entry name" value="Znf_SIAH"/>
</dbReference>
<comment type="catalytic activity">
    <reaction evidence="1">
        <text>S-ubiquitinyl-[E2 ubiquitin-conjugating enzyme]-L-cysteine + [acceptor protein]-L-lysine = [E2 ubiquitin-conjugating enzyme]-L-cysteine + N(6)-ubiquitinyl-[acceptor protein]-L-lysine.</text>
        <dbReference type="EC" id="2.3.2.27"/>
    </reaction>
</comment>
<evidence type="ECO:0000313" key="13">
    <source>
        <dbReference type="EMBL" id="GJN35974.1"/>
    </source>
</evidence>
<evidence type="ECO:0000256" key="7">
    <source>
        <dbReference type="ARBA" id="ARBA00022771"/>
    </source>
</evidence>
<name>A0AAV5FMA9_ELECO</name>
<accession>A0AAV5FMA9</accession>
<comment type="pathway">
    <text evidence="2">Protein modification; protein ubiquitination.</text>
</comment>
<dbReference type="GO" id="GO:0005737">
    <property type="term" value="C:cytoplasm"/>
    <property type="evidence" value="ECO:0007669"/>
    <property type="project" value="TreeGrafter"/>
</dbReference>
<evidence type="ECO:0000256" key="6">
    <source>
        <dbReference type="ARBA" id="ARBA00022723"/>
    </source>
</evidence>
<evidence type="ECO:0000256" key="8">
    <source>
        <dbReference type="ARBA" id="ARBA00022786"/>
    </source>
</evidence>
<dbReference type="InterPro" id="IPR049548">
    <property type="entry name" value="Sina-like_RING"/>
</dbReference>
<evidence type="ECO:0000256" key="1">
    <source>
        <dbReference type="ARBA" id="ARBA00000900"/>
    </source>
</evidence>
<comment type="similarity">
    <text evidence="3">Belongs to the SINA (Seven in absentia) family.</text>
</comment>
<keyword evidence="9" id="KW-0862">Zinc</keyword>
<evidence type="ECO:0000313" key="14">
    <source>
        <dbReference type="Proteomes" id="UP001054889"/>
    </source>
</evidence>
<dbReference type="EMBL" id="BQKI01000088">
    <property type="protein sequence ID" value="GJN35974.1"/>
    <property type="molecule type" value="Genomic_DNA"/>
</dbReference>
<evidence type="ECO:0000256" key="10">
    <source>
        <dbReference type="PROSITE-ProRule" id="PRU00455"/>
    </source>
</evidence>
<evidence type="ECO:0000259" key="12">
    <source>
        <dbReference type="PROSITE" id="PS51081"/>
    </source>
</evidence>
<evidence type="ECO:0000256" key="11">
    <source>
        <dbReference type="SAM" id="MobiDB-lite"/>
    </source>
</evidence>
<evidence type="ECO:0000256" key="3">
    <source>
        <dbReference type="ARBA" id="ARBA00009119"/>
    </source>
</evidence>
<dbReference type="Proteomes" id="UP001054889">
    <property type="component" value="Unassembled WGS sequence"/>
</dbReference>